<evidence type="ECO:0000256" key="1">
    <source>
        <dbReference type="ARBA" id="ARBA00006588"/>
    </source>
</evidence>
<feature type="domain" description="DUF1308" evidence="3">
    <location>
        <begin position="272"/>
        <end position="433"/>
    </location>
</feature>
<dbReference type="OrthoDB" id="441890at2759"/>
<organism evidence="5 6">
    <name type="scientific">Cyclopterus lumpus</name>
    <name type="common">Lumpsucker</name>
    <dbReference type="NCBI Taxonomy" id="8103"/>
    <lineage>
        <taxon>Eukaryota</taxon>
        <taxon>Metazoa</taxon>
        <taxon>Chordata</taxon>
        <taxon>Craniata</taxon>
        <taxon>Vertebrata</taxon>
        <taxon>Euteleostomi</taxon>
        <taxon>Actinopterygii</taxon>
        <taxon>Neopterygii</taxon>
        <taxon>Teleostei</taxon>
        <taxon>Neoteleostei</taxon>
        <taxon>Acanthomorphata</taxon>
        <taxon>Eupercaria</taxon>
        <taxon>Perciformes</taxon>
        <taxon>Cottioidei</taxon>
        <taxon>Cottales</taxon>
        <taxon>Cyclopteridae</taxon>
        <taxon>Cyclopterus</taxon>
    </lineage>
</organism>
<dbReference type="PANTHER" id="PTHR13379:SF0">
    <property type="entry name" value="UPF0415 PROTEIN C7ORF25"/>
    <property type="match status" value="1"/>
</dbReference>
<feature type="region of interest" description="Disordered" evidence="2">
    <location>
        <begin position="193"/>
        <end position="248"/>
    </location>
</feature>
<reference evidence="5" key="2">
    <citation type="submission" date="2025-09" db="UniProtKB">
        <authorList>
            <consortium name="Ensembl"/>
        </authorList>
    </citation>
    <scope>IDENTIFICATION</scope>
</reference>
<protein>
    <submittedName>
        <fullName evidence="5">Chromosome 7 open reading frame 25</fullName>
    </submittedName>
</protein>
<dbReference type="Pfam" id="PF18474">
    <property type="entry name" value="DUF5614"/>
    <property type="match status" value="1"/>
</dbReference>
<dbReference type="InterPro" id="IPR041076">
    <property type="entry name" value="DUF5614"/>
</dbReference>
<gene>
    <name evidence="5" type="primary">c17h7orf25</name>
</gene>
<evidence type="ECO:0000259" key="4">
    <source>
        <dbReference type="Pfam" id="PF18474"/>
    </source>
</evidence>
<dbReference type="GeneID" id="117747084"/>
<dbReference type="InterPro" id="IPR010733">
    <property type="entry name" value="DUF1308"/>
</dbReference>
<feature type="compositionally biased region" description="Basic and acidic residues" evidence="2">
    <location>
        <begin position="234"/>
        <end position="248"/>
    </location>
</feature>
<evidence type="ECO:0000313" key="6">
    <source>
        <dbReference type="Proteomes" id="UP000694565"/>
    </source>
</evidence>
<evidence type="ECO:0000256" key="2">
    <source>
        <dbReference type="SAM" id="MobiDB-lite"/>
    </source>
</evidence>
<name>A0A8C3G5M2_CYCLU</name>
<comment type="similarity">
    <text evidence="1">Belongs to the UPF0415 family.</text>
</comment>
<feature type="domain" description="DUF5614" evidence="4">
    <location>
        <begin position="1"/>
        <end position="216"/>
    </location>
</feature>
<dbReference type="Ensembl" id="ENSCLMT00005037687.1">
    <property type="protein sequence ID" value="ENSCLMP00005036251.1"/>
    <property type="gene ID" value="ENSCLMG00005017310.1"/>
</dbReference>
<sequence length="435" mass="48761">MSLQVVLQQRITSAQVLLQRAELLVPGVEGHQKLCSKLRAELRFLRRVEAGELQVRESHLHSTNLTHLTAIVESAASLEDVVALLHVFTYLDAVGHRQTLVVDVVANGGHTWVKAVGRKAEALHNIWQGRGQYGDKSIISQAGDFLQASRQQEVHYRPPHIVFAFYNGVSCPMAQRLKDMDIAVRGDIVAVNSVTLEEEEEEEEEEEPPTEDNEKEEEPAEGKEEEPVDDNDEVEKRPAEDGEEELTRVDRGTVVARLAFPAQVKVEECRRVNLDITTLITYVSSLSHGRCHLSFREPVLTEQAAQERQLPVLPRLDDFLRGKQLFACRAAVRDFQLILDTLGGAGEKERARVLLARLQQVDDQPSERSLILTPSAKVNRRSLLIFGTGDSLRAVTMTANSRFVRAAANQGVRYSVFIHQPRALTEGKEWRATPI</sequence>
<dbReference type="AlphaFoldDB" id="A0A8C3G5M2"/>
<proteinExistence type="inferred from homology"/>
<feature type="compositionally biased region" description="Acidic residues" evidence="2">
    <location>
        <begin position="196"/>
        <end position="233"/>
    </location>
</feature>
<evidence type="ECO:0000313" key="5">
    <source>
        <dbReference type="Ensembl" id="ENSCLMP00005036251.1"/>
    </source>
</evidence>
<dbReference type="RefSeq" id="XP_034412378.1">
    <property type="nucleotide sequence ID" value="XM_034556487.1"/>
</dbReference>
<dbReference type="Proteomes" id="UP000694565">
    <property type="component" value="Unplaced"/>
</dbReference>
<accession>A0A8C3G5M2</accession>
<dbReference type="Pfam" id="PF07000">
    <property type="entry name" value="DUF1308"/>
    <property type="match status" value="1"/>
</dbReference>
<dbReference type="PANTHER" id="PTHR13379">
    <property type="entry name" value="UNCHARACTERIZED DUF1308"/>
    <property type="match status" value="1"/>
</dbReference>
<dbReference type="GeneTree" id="ENSGT00390000014722"/>
<reference evidence="5" key="1">
    <citation type="submission" date="2025-08" db="UniProtKB">
        <authorList>
            <consortium name="Ensembl"/>
        </authorList>
    </citation>
    <scope>IDENTIFICATION</scope>
</reference>
<evidence type="ECO:0000259" key="3">
    <source>
        <dbReference type="Pfam" id="PF07000"/>
    </source>
</evidence>
<keyword evidence="6" id="KW-1185">Reference proteome</keyword>